<dbReference type="SUPFAM" id="SSF56112">
    <property type="entry name" value="Protein kinase-like (PK-like)"/>
    <property type="match status" value="1"/>
</dbReference>
<evidence type="ECO:0000259" key="1">
    <source>
        <dbReference type="Pfam" id="PF01636"/>
    </source>
</evidence>
<evidence type="ECO:0000313" key="2">
    <source>
        <dbReference type="EMBL" id="KAH7131013.1"/>
    </source>
</evidence>
<gene>
    <name evidence="2" type="ORF">EDB81DRAFT_888314</name>
</gene>
<dbReference type="Gene3D" id="3.30.200.20">
    <property type="entry name" value="Phosphorylase Kinase, domain 1"/>
    <property type="match status" value="1"/>
</dbReference>
<organism evidence="2 3">
    <name type="scientific">Dactylonectria macrodidyma</name>
    <dbReference type="NCBI Taxonomy" id="307937"/>
    <lineage>
        <taxon>Eukaryota</taxon>
        <taxon>Fungi</taxon>
        <taxon>Dikarya</taxon>
        <taxon>Ascomycota</taxon>
        <taxon>Pezizomycotina</taxon>
        <taxon>Sordariomycetes</taxon>
        <taxon>Hypocreomycetidae</taxon>
        <taxon>Hypocreales</taxon>
        <taxon>Nectriaceae</taxon>
        <taxon>Dactylonectria</taxon>
    </lineage>
</organism>
<dbReference type="OrthoDB" id="25129at2759"/>
<dbReference type="InterPro" id="IPR002575">
    <property type="entry name" value="Aminoglycoside_PTrfase"/>
</dbReference>
<evidence type="ECO:0000313" key="3">
    <source>
        <dbReference type="Proteomes" id="UP000738349"/>
    </source>
</evidence>
<dbReference type="Pfam" id="PF01636">
    <property type="entry name" value="APH"/>
    <property type="match status" value="1"/>
</dbReference>
<dbReference type="InterPro" id="IPR011009">
    <property type="entry name" value="Kinase-like_dom_sf"/>
</dbReference>
<dbReference type="GO" id="GO:0016301">
    <property type="term" value="F:kinase activity"/>
    <property type="evidence" value="ECO:0007669"/>
    <property type="project" value="UniProtKB-KW"/>
</dbReference>
<dbReference type="AlphaFoldDB" id="A0A9P9IQ63"/>
<keyword evidence="2" id="KW-0808">Transferase</keyword>
<dbReference type="EMBL" id="JAGMUV010000017">
    <property type="protein sequence ID" value="KAH7131013.1"/>
    <property type="molecule type" value="Genomic_DNA"/>
</dbReference>
<proteinExistence type="predicted"/>
<keyword evidence="2" id="KW-0418">Kinase</keyword>
<keyword evidence="3" id="KW-1185">Reference proteome</keyword>
<name>A0A9P9IQ63_9HYPO</name>
<sequence>MDKPNYARYLESVYQGTHWEVARVPHGSINATLRAAKAAGQAGPQSLILKHASPFFEDEGQLQPFSLNRQQVEATMMSLWDEDGLFAEAAASPDMWRLPRFIRHDQGAESDLLITDKSDKASILLLEDLGEVVNLNKRVEVWAQSSTSPNAKSSVSRIGNILGRSLATMHSRETALAIESRPEITEVLSQSLTDDVVWYLAMENLPKYLANVPKSDIYYRRLVEDIKNPQHEYPACLVHGDFNFGNIMLPLSPDLDHDLRPFIIDWEFATRNGRGVNGDVSEFLSILHCRLISARRQQQSTLGDLLRQLCNSFCSGYRQKAALECKMERGDLNSQLYRSTLLLNGRDMINYAQDACTEDETFDEMIKIGLWYLERACDNMDDFLQEPNCTELAKEDEGLIRSLFIFN</sequence>
<accession>A0A9P9IQ63</accession>
<dbReference type="Gene3D" id="3.90.1200.10">
    <property type="match status" value="1"/>
</dbReference>
<reference evidence="2" key="1">
    <citation type="journal article" date="2021" name="Nat. Commun.">
        <title>Genetic determinants of endophytism in the Arabidopsis root mycobiome.</title>
        <authorList>
            <person name="Mesny F."/>
            <person name="Miyauchi S."/>
            <person name="Thiergart T."/>
            <person name="Pickel B."/>
            <person name="Atanasova L."/>
            <person name="Karlsson M."/>
            <person name="Huettel B."/>
            <person name="Barry K.W."/>
            <person name="Haridas S."/>
            <person name="Chen C."/>
            <person name="Bauer D."/>
            <person name="Andreopoulos W."/>
            <person name="Pangilinan J."/>
            <person name="LaButti K."/>
            <person name="Riley R."/>
            <person name="Lipzen A."/>
            <person name="Clum A."/>
            <person name="Drula E."/>
            <person name="Henrissat B."/>
            <person name="Kohler A."/>
            <person name="Grigoriev I.V."/>
            <person name="Martin F.M."/>
            <person name="Hacquard S."/>
        </authorList>
    </citation>
    <scope>NUCLEOTIDE SEQUENCE</scope>
    <source>
        <strain evidence="2">MPI-CAGE-AT-0147</strain>
    </source>
</reference>
<feature type="domain" description="Aminoglycoside phosphotransferase" evidence="1">
    <location>
        <begin position="152"/>
        <end position="270"/>
    </location>
</feature>
<dbReference type="Proteomes" id="UP000738349">
    <property type="component" value="Unassembled WGS sequence"/>
</dbReference>
<comment type="caution">
    <text evidence="2">The sequence shown here is derived from an EMBL/GenBank/DDBJ whole genome shotgun (WGS) entry which is preliminary data.</text>
</comment>
<protein>
    <submittedName>
        <fullName evidence="2">Kinase-like domain-containing protein</fullName>
    </submittedName>
</protein>